<dbReference type="EMBL" id="JAOBTW010000002">
    <property type="protein sequence ID" value="MDZ7280942.1"/>
    <property type="molecule type" value="Genomic_DNA"/>
</dbReference>
<evidence type="ECO:0000313" key="3">
    <source>
        <dbReference type="EMBL" id="MDZ7280942.1"/>
    </source>
</evidence>
<name>A0ABU5LM06_9SPHN</name>
<dbReference type="Pfam" id="PF02470">
    <property type="entry name" value="MlaD"/>
    <property type="match status" value="1"/>
</dbReference>
<dbReference type="InterPro" id="IPR003399">
    <property type="entry name" value="Mce/MlaD"/>
</dbReference>
<reference evidence="4" key="1">
    <citation type="submission" date="2023-07" db="EMBL/GenBank/DDBJ databases">
        <title>Whole genome sequence analysis of rice epiphytic Sphingomonas sanguinis OsEp_Plm_15B2.</title>
        <authorList>
            <person name="Sahu K.P."/>
            <person name="Asharani P."/>
            <person name="Reddy B."/>
            <person name="Kumar A."/>
        </authorList>
    </citation>
    <scope>NUCLEOTIDE SEQUENCE [LARGE SCALE GENOMIC DNA]</scope>
    <source>
        <strain evidence="4">OsEp_Plm_15B2</strain>
    </source>
</reference>
<dbReference type="RefSeq" id="WP_219020825.1">
    <property type="nucleotide sequence ID" value="NZ_CP079203.1"/>
</dbReference>
<dbReference type="PANTHER" id="PTHR36698">
    <property type="entry name" value="BLL5892 PROTEIN"/>
    <property type="match status" value="1"/>
</dbReference>
<comment type="caution">
    <text evidence="3">The sequence shown here is derived from an EMBL/GenBank/DDBJ whole genome shotgun (WGS) entry which is preliminary data.</text>
</comment>
<feature type="domain" description="Mce/MlaD" evidence="2">
    <location>
        <begin position="41"/>
        <end position="112"/>
    </location>
</feature>
<keyword evidence="4" id="KW-1185">Reference proteome</keyword>
<evidence type="ECO:0000313" key="4">
    <source>
        <dbReference type="Proteomes" id="UP001292182"/>
    </source>
</evidence>
<keyword evidence="1" id="KW-0812">Transmembrane</keyword>
<keyword evidence="1" id="KW-1133">Transmembrane helix</keyword>
<protein>
    <submittedName>
        <fullName evidence="3">MCE family protein</fullName>
    </submittedName>
</protein>
<sequence>METRSNHVLVGSVVLILLAVLAIFTVWIARLGGTSEKEYDIFFRQSVDGLAKGSAVTYSGVPSGQVKEIALWRPDPQFVRVRVSVNEQTPILQGTTASISASFTGTSTISLDGARKGAPPITCPVPENKTVCPYGVPVIPTKQGGIGAILNSAPQLLERLSTLTERLTGLLSDRNQASIAGILDNTNRLTDALADRGPEIAATLAQTRVAIQQAGDAAQSIGQLAATTNGILAEDVKPTIANLNRTIASAQKSADTLNAAIGDARPGLQTFSKQTVPEVDRLVKDLRVMTQSLSAVAEKVDQQGAGSLIGQQKLPDYKGK</sequence>
<gene>
    <name evidence="3" type="ORF">N4G62_02730</name>
</gene>
<evidence type="ECO:0000259" key="2">
    <source>
        <dbReference type="Pfam" id="PF02470"/>
    </source>
</evidence>
<proteinExistence type="predicted"/>
<dbReference type="Proteomes" id="UP001292182">
    <property type="component" value="Unassembled WGS sequence"/>
</dbReference>
<evidence type="ECO:0000256" key="1">
    <source>
        <dbReference type="SAM" id="Phobius"/>
    </source>
</evidence>
<organism evidence="3 4">
    <name type="scientific">Sphingomonas sanguinis</name>
    <dbReference type="NCBI Taxonomy" id="33051"/>
    <lineage>
        <taxon>Bacteria</taxon>
        <taxon>Pseudomonadati</taxon>
        <taxon>Pseudomonadota</taxon>
        <taxon>Alphaproteobacteria</taxon>
        <taxon>Sphingomonadales</taxon>
        <taxon>Sphingomonadaceae</taxon>
        <taxon>Sphingomonas</taxon>
    </lineage>
</organism>
<accession>A0ABU5LM06</accession>
<keyword evidence="1" id="KW-0472">Membrane</keyword>
<feature type="transmembrane region" description="Helical" evidence="1">
    <location>
        <begin position="7"/>
        <end position="29"/>
    </location>
</feature>
<dbReference type="PANTHER" id="PTHR36698:SF2">
    <property type="entry name" value="MCE_MLAD DOMAIN-CONTAINING PROTEIN"/>
    <property type="match status" value="1"/>
</dbReference>